<evidence type="ECO:0000313" key="4">
    <source>
        <dbReference type="Proteomes" id="UP000663570"/>
    </source>
</evidence>
<reference evidence="3 4" key="1">
    <citation type="submission" date="2021-02" db="EMBL/GenBank/DDBJ databases">
        <title>Niveibacterium changnyeongensis HC41.</title>
        <authorList>
            <person name="Kang M."/>
        </authorList>
    </citation>
    <scope>NUCLEOTIDE SEQUENCE [LARGE SCALE GENOMIC DNA]</scope>
    <source>
        <strain evidence="3 4">HC41</strain>
    </source>
</reference>
<evidence type="ECO:0000313" key="3">
    <source>
        <dbReference type="EMBL" id="QSI78628.1"/>
    </source>
</evidence>
<feature type="transmembrane region" description="Helical" evidence="2">
    <location>
        <begin position="7"/>
        <end position="26"/>
    </location>
</feature>
<keyword evidence="2" id="KW-0812">Transmembrane</keyword>
<feature type="transmembrane region" description="Helical" evidence="2">
    <location>
        <begin position="32"/>
        <end position="51"/>
    </location>
</feature>
<keyword evidence="4" id="KW-1185">Reference proteome</keyword>
<name>A0ABX7MCS5_9RHOO</name>
<evidence type="ECO:0000256" key="1">
    <source>
        <dbReference type="SAM" id="MobiDB-lite"/>
    </source>
</evidence>
<proteinExistence type="predicted"/>
<protein>
    <submittedName>
        <fullName evidence="3">Uncharacterized protein</fullName>
    </submittedName>
</protein>
<dbReference type="EMBL" id="CP071060">
    <property type="protein sequence ID" value="QSI78628.1"/>
    <property type="molecule type" value="Genomic_DNA"/>
</dbReference>
<feature type="region of interest" description="Disordered" evidence="1">
    <location>
        <begin position="277"/>
        <end position="303"/>
    </location>
</feature>
<dbReference type="Proteomes" id="UP000663570">
    <property type="component" value="Chromosome"/>
</dbReference>
<dbReference type="RefSeq" id="WP_206256040.1">
    <property type="nucleotide sequence ID" value="NZ_CP071060.1"/>
</dbReference>
<evidence type="ECO:0000256" key="2">
    <source>
        <dbReference type="SAM" id="Phobius"/>
    </source>
</evidence>
<keyword evidence="2" id="KW-0472">Membrane</keyword>
<accession>A0ABX7MCS5</accession>
<organism evidence="3 4">
    <name type="scientific">Niveibacterium microcysteis</name>
    <dbReference type="NCBI Taxonomy" id="2811415"/>
    <lineage>
        <taxon>Bacteria</taxon>
        <taxon>Pseudomonadati</taxon>
        <taxon>Pseudomonadota</taxon>
        <taxon>Betaproteobacteria</taxon>
        <taxon>Rhodocyclales</taxon>
        <taxon>Rhodocyclaceae</taxon>
        <taxon>Niveibacterium</taxon>
    </lineage>
</organism>
<sequence>MNKPSQFEALLGVVGVALSVTAFFAQGGGGSAVANLFAISPLLIAVMGIYVRRLVLRLRQVQGALALVTNARSDTSMVVTIENVQGDVEMEKRVRVEATRDGAGLAFTKNEVVFSEAPIHDIPPVAVLQTASNPKTTLHPRYVDTSEAVVGGSRNYRYDWRYAIAPPIQTKGHFVDFVYKVRIPRSEASAFTAAGSKIFYDHSAFETSAEVSLISPSGYRIEIAQTYLELNDGSREPCNVQPQLNAGGHVLHWKPEHRRGARSVCEYRLVASSVVASPPAAAGSAPTPTGTSSLTTSAPKADS</sequence>
<keyword evidence="2" id="KW-1133">Transmembrane helix</keyword>
<gene>
    <name evidence="3" type="ORF">JY500_08495</name>
</gene>